<dbReference type="AlphaFoldDB" id="A0A5B9W2Z9"/>
<dbReference type="SMART" id="SM00388">
    <property type="entry name" value="HisKA"/>
    <property type="match status" value="1"/>
</dbReference>
<evidence type="ECO:0000256" key="7">
    <source>
        <dbReference type="ARBA" id="ARBA00022840"/>
    </source>
</evidence>
<dbReference type="SUPFAM" id="SSF55781">
    <property type="entry name" value="GAF domain-like"/>
    <property type="match status" value="1"/>
</dbReference>
<dbReference type="InterPro" id="IPR029016">
    <property type="entry name" value="GAF-like_dom_sf"/>
</dbReference>
<keyword evidence="14" id="KW-1185">Reference proteome</keyword>
<proteinExistence type="predicted"/>
<evidence type="ECO:0000259" key="10">
    <source>
        <dbReference type="PROSITE" id="PS50109"/>
    </source>
</evidence>
<dbReference type="PANTHER" id="PTHR43065">
    <property type="entry name" value="SENSOR HISTIDINE KINASE"/>
    <property type="match status" value="1"/>
</dbReference>
<dbReference type="InterPro" id="IPR000700">
    <property type="entry name" value="PAS-assoc_C"/>
</dbReference>
<keyword evidence="3" id="KW-0597">Phosphoprotein</keyword>
<evidence type="ECO:0000259" key="12">
    <source>
        <dbReference type="PROSITE" id="PS50113"/>
    </source>
</evidence>
<comment type="catalytic activity">
    <reaction evidence="1">
        <text>ATP + protein L-histidine = ADP + protein N-phospho-L-histidine.</text>
        <dbReference type="EC" id="2.7.13.3"/>
    </reaction>
</comment>
<dbReference type="Gene3D" id="3.30.450.20">
    <property type="entry name" value="PAS domain"/>
    <property type="match status" value="1"/>
</dbReference>
<dbReference type="InterPro" id="IPR036097">
    <property type="entry name" value="HisK_dim/P_sf"/>
</dbReference>
<evidence type="ECO:0000313" key="14">
    <source>
        <dbReference type="Proteomes" id="UP000324233"/>
    </source>
</evidence>
<dbReference type="PROSITE" id="PS50112">
    <property type="entry name" value="PAS"/>
    <property type="match status" value="1"/>
</dbReference>
<evidence type="ECO:0000256" key="1">
    <source>
        <dbReference type="ARBA" id="ARBA00000085"/>
    </source>
</evidence>
<evidence type="ECO:0000313" key="13">
    <source>
        <dbReference type="EMBL" id="QEH34962.1"/>
    </source>
</evidence>
<dbReference type="GO" id="GO:0000155">
    <property type="term" value="F:phosphorelay sensor kinase activity"/>
    <property type="evidence" value="ECO:0007669"/>
    <property type="project" value="InterPro"/>
</dbReference>
<dbReference type="PROSITE" id="PS50113">
    <property type="entry name" value="PAC"/>
    <property type="match status" value="1"/>
</dbReference>
<dbReference type="InterPro" id="IPR004358">
    <property type="entry name" value="Sig_transdc_His_kin-like_C"/>
</dbReference>
<protein>
    <recommendedName>
        <fullName evidence="2">histidine kinase</fullName>
        <ecNumber evidence="2">2.7.13.3</ecNumber>
    </recommendedName>
</protein>
<dbReference type="GO" id="GO:0006355">
    <property type="term" value="P:regulation of DNA-templated transcription"/>
    <property type="evidence" value="ECO:0007669"/>
    <property type="project" value="InterPro"/>
</dbReference>
<dbReference type="PROSITE" id="PS50109">
    <property type="entry name" value="HIS_KIN"/>
    <property type="match status" value="1"/>
</dbReference>
<evidence type="ECO:0000256" key="3">
    <source>
        <dbReference type="ARBA" id="ARBA00022553"/>
    </source>
</evidence>
<dbReference type="Gene3D" id="3.30.565.10">
    <property type="entry name" value="Histidine kinase-like ATPase, C-terminal domain"/>
    <property type="match status" value="1"/>
</dbReference>
<evidence type="ECO:0000256" key="2">
    <source>
        <dbReference type="ARBA" id="ARBA00012438"/>
    </source>
</evidence>
<dbReference type="OrthoDB" id="260274at2"/>
<organism evidence="13 14">
    <name type="scientific">Aquisphaera giovannonii</name>
    <dbReference type="NCBI Taxonomy" id="406548"/>
    <lineage>
        <taxon>Bacteria</taxon>
        <taxon>Pseudomonadati</taxon>
        <taxon>Planctomycetota</taxon>
        <taxon>Planctomycetia</taxon>
        <taxon>Isosphaerales</taxon>
        <taxon>Isosphaeraceae</taxon>
        <taxon>Aquisphaera</taxon>
    </lineage>
</organism>
<feature type="domain" description="PAC" evidence="12">
    <location>
        <begin position="330"/>
        <end position="380"/>
    </location>
</feature>
<evidence type="ECO:0000256" key="8">
    <source>
        <dbReference type="ARBA" id="ARBA00023012"/>
    </source>
</evidence>
<keyword evidence="8" id="KW-0902">Two-component regulatory system</keyword>
<dbReference type="Pfam" id="PF13185">
    <property type="entry name" value="GAF_2"/>
    <property type="match status" value="1"/>
</dbReference>
<dbReference type="InterPro" id="IPR003661">
    <property type="entry name" value="HisK_dim/P_dom"/>
</dbReference>
<dbReference type="Gene3D" id="3.30.450.40">
    <property type="match status" value="1"/>
</dbReference>
<dbReference type="SMART" id="SM00065">
    <property type="entry name" value="GAF"/>
    <property type="match status" value="1"/>
</dbReference>
<feature type="coiled-coil region" evidence="9">
    <location>
        <begin position="5"/>
        <end position="52"/>
    </location>
</feature>
<accession>A0A5B9W2Z9</accession>
<dbReference type="PRINTS" id="PR00344">
    <property type="entry name" value="BCTRLSENSOR"/>
</dbReference>
<dbReference type="KEGG" id="agv:OJF2_35070"/>
<dbReference type="InterPro" id="IPR013767">
    <property type="entry name" value="PAS_fold"/>
</dbReference>
<name>A0A5B9W2Z9_9BACT</name>
<dbReference type="NCBIfam" id="TIGR00229">
    <property type="entry name" value="sensory_box"/>
    <property type="match status" value="1"/>
</dbReference>
<feature type="domain" description="Histidine kinase" evidence="10">
    <location>
        <begin position="393"/>
        <end position="643"/>
    </location>
</feature>
<evidence type="ECO:0000256" key="5">
    <source>
        <dbReference type="ARBA" id="ARBA00022741"/>
    </source>
</evidence>
<reference evidence="13 14" key="1">
    <citation type="submission" date="2019-08" db="EMBL/GenBank/DDBJ databases">
        <title>Deep-cultivation of Planctomycetes and their phenomic and genomic characterization uncovers novel biology.</title>
        <authorList>
            <person name="Wiegand S."/>
            <person name="Jogler M."/>
            <person name="Boedeker C."/>
            <person name="Pinto D."/>
            <person name="Vollmers J."/>
            <person name="Rivas-Marin E."/>
            <person name="Kohn T."/>
            <person name="Peeters S.H."/>
            <person name="Heuer A."/>
            <person name="Rast P."/>
            <person name="Oberbeckmann S."/>
            <person name="Bunk B."/>
            <person name="Jeske O."/>
            <person name="Meyerdierks A."/>
            <person name="Storesund J.E."/>
            <person name="Kallscheuer N."/>
            <person name="Luecker S."/>
            <person name="Lage O.M."/>
            <person name="Pohl T."/>
            <person name="Merkel B.J."/>
            <person name="Hornburger P."/>
            <person name="Mueller R.-W."/>
            <person name="Bruemmer F."/>
            <person name="Labrenz M."/>
            <person name="Spormann A.M."/>
            <person name="Op den Camp H."/>
            <person name="Overmann J."/>
            <person name="Amann R."/>
            <person name="Jetten M.S.M."/>
            <person name="Mascher T."/>
            <person name="Medema M.H."/>
            <person name="Devos D.P."/>
            <person name="Kaster A.-K."/>
            <person name="Ovreas L."/>
            <person name="Rohde M."/>
            <person name="Galperin M.Y."/>
            <person name="Jogler C."/>
        </authorList>
    </citation>
    <scope>NUCLEOTIDE SEQUENCE [LARGE SCALE GENOMIC DNA]</scope>
    <source>
        <strain evidence="13 14">OJF2</strain>
    </source>
</reference>
<dbReference type="GO" id="GO:0005524">
    <property type="term" value="F:ATP binding"/>
    <property type="evidence" value="ECO:0007669"/>
    <property type="project" value="UniProtKB-KW"/>
</dbReference>
<keyword evidence="5" id="KW-0547">Nucleotide-binding</keyword>
<feature type="domain" description="PAS" evidence="11">
    <location>
        <begin position="253"/>
        <end position="323"/>
    </location>
</feature>
<dbReference type="SMART" id="SM00387">
    <property type="entry name" value="HATPase_c"/>
    <property type="match status" value="1"/>
</dbReference>
<dbReference type="Pfam" id="PF00989">
    <property type="entry name" value="PAS"/>
    <property type="match status" value="1"/>
</dbReference>
<dbReference type="InterPro" id="IPR036890">
    <property type="entry name" value="HATPase_C_sf"/>
</dbReference>
<dbReference type="SUPFAM" id="SSF55785">
    <property type="entry name" value="PYP-like sensor domain (PAS domain)"/>
    <property type="match status" value="1"/>
</dbReference>
<evidence type="ECO:0000256" key="9">
    <source>
        <dbReference type="SAM" id="Coils"/>
    </source>
</evidence>
<dbReference type="InterPro" id="IPR003594">
    <property type="entry name" value="HATPase_dom"/>
</dbReference>
<dbReference type="Pfam" id="PF02518">
    <property type="entry name" value="HATPase_c"/>
    <property type="match status" value="1"/>
</dbReference>
<dbReference type="InterPro" id="IPR005467">
    <property type="entry name" value="His_kinase_dom"/>
</dbReference>
<sequence>MTGDLRQLRQRSEELTRANEALAAEVRERRKVDRARQALSRVNRALVRAVDEAQFLRELCRVVVEVAGYRLCWVGYAEHDEAKSVRPVAHAGYEQGYLETVRVTWADAERGHGPVGTAIRTRKPVIFRDVTRDPGFAPWRDEALRRGFASVAGIPLTSGPEVLGALAIYAADPDAFDAGETELLEELADDLSYGIVALRTRAACREAEAALQRAHEGLERRVEERTAELTRANERLTREVAERERAEAALRDSERLYRQLTEGILEAIVVADERGRIKLFNPAAQRAFGYEEHEVLGRPLAILMPPEDREAHEQGLRRFVEAGKARGARPATERRGLRKGGEVFPIELSLSAIELPEGTVLLGAIHDLTERRRMQAMIVQAEKLASLGLVSAGVAHEINNPLAYVANNLTVLERDWGGLSELLGALERARPELAAACPAAAGEIDRIGEEIDLPYLRANLGPLLASTRKGVRRISGIVENLRRFARLDQADVDRVDLHQAIAGSLELIRGQLERHHIAVEQHPGRIPPVVCSPAQINQVVLNLLVNAMQAIESAGRAGGRIEIGTRAQGGEVILEVADDGCGMTAEVQSRIFDPFFTTKPVGQGTGLGLAISHGIVADHGGRIEVESTPGRGTRFRVILPVEGVARGRGKPGYAAPAGDGR</sequence>
<dbReference type="Gene3D" id="1.10.287.130">
    <property type="match status" value="1"/>
</dbReference>
<feature type="coiled-coil region" evidence="9">
    <location>
        <begin position="208"/>
        <end position="263"/>
    </location>
</feature>
<dbReference type="InterPro" id="IPR000014">
    <property type="entry name" value="PAS"/>
</dbReference>
<evidence type="ECO:0000259" key="11">
    <source>
        <dbReference type="PROSITE" id="PS50112"/>
    </source>
</evidence>
<dbReference type="PANTHER" id="PTHR43065:SF50">
    <property type="entry name" value="HISTIDINE KINASE"/>
    <property type="match status" value="1"/>
</dbReference>
<dbReference type="SUPFAM" id="SSF47384">
    <property type="entry name" value="Homodimeric domain of signal transducing histidine kinase"/>
    <property type="match status" value="1"/>
</dbReference>
<dbReference type="SUPFAM" id="SSF55874">
    <property type="entry name" value="ATPase domain of HSP90 chaperone/DNA topoisomerase II/histidine kinase"/>
    <property type="match status" value="1"/>
</dbReference>
<dbReference type="EC" id="2.7.13.3" evidence="2"/>
<evidence type="ECO:0000256" key="6">
    <source>
        <dbReference type="ARBA" id="ARBA00022777"/>
    </source>
</evidence>
<evidence type="ECO:0000256" key="4">
    <source>
        <dbReference type="ARBA" id="ARBA00022679"/>
    </source>
</evidence>
<dbReference type="InterPro" id="IPR003018">
    <property type="entry name" value="GAF"/>
</dbReference>
<gene>
    <name evidence="13" type="primary">fixL_3</name>
    <name evidence="13" type="ORF">OJF2_35070</name>
</gene>
<dbReference type="EMBL" id="CP042997">
    <property type="protein sequence ID" value="QEH34962.1"/>
    <property type="molecule type" value="Genomic_DNA"/>
</dbReference>
<dbReference type="Proteomes" id="UP000324233">
    <property type="component" value="Chromosome"/>
</dbReference>
<keyword evidence="6" id="KW-0418">Kinase</keyword>
<dbReference type="SMART" id="SM00091">
    <property type="entry name" value="PAS"/>
    <property type="match status" value="1"/>
</dbReference>
<dbReference type="CDD" id="cd00130">
    <property type="entry name" value="PAS"/>
    <property type="match status" value="1"/>
</dbReference>
<dbReference type="RefSeq" id="WP_148594819.1">
    <property type="nucleotide sequence ID" value="NZ_CP042997.1"/>
</dbReference>
<dbReference type="CDD" id="cd00082">
    <property type="entry name" value="HisKA"/>
    <property type="match status" value="1"/>
</dbReference>
<keyword evidence="4 13" id="KW-0808">Transferase</keyword>
<keyword evidence="9" id="KW-0175">Coiled coil</keyword>
<dbReference type="InterPro" id="IPR035965">
    <property type="entry name" value="PAS-like_dom_sf"/>
</dbReference>
<keyword evidence="7" id="KW-0067">ATP-binding</keyword>